<dbReference type="AlphaFoldDB" id="A0A975GRV7"/>
<protein>
    <submittedName>
        <fullName evidence="1">Uncharacterized protein</fullName>
    </submittedName>
</protein>
<proteinExistence type="predicted"/>
<dbReference type="EMBL" id="CP061800">
    <property type="protein sequence ID" value="QTA91481.1"/>
    <property type="molecule type" value="Genomic_DNA"/>
</dbReference>
<keyword evidence="2" id="KW-1185">Reference proteome</keyword>
<evidence type="ECO:0000313" key="2">
    <source>
        <dbReference type="Proteomes" id="UP000663722"/>
    </source>
</evidence>
<reference evidence="1" key="1">
    <citation type="journal article" date="2021" name="Microb. Physiol.">
        <title>Proteogenomic Insights into the Physiology of Marine, Sulfate-Reducing, Filamentous Desulfonema limicola and Desulfonema magnum.</title>
        <authorList>
            <person name="Schnaars V."/>
            <person name="Wohlbrand L."/>
            <person name="Scheve S."/>
            <person name="Hinrichs C."/>
            <person name="Reinhardt R."/>
            <person name="Rabus R."/>
        </authorList>
    </citation>
    <scope>NUCLEOTIDE SEQUENCE</scope>
    <source>
        <strain evidence="1">4be13</strain>
    </source>
</reference>
<name>A0A975GRV7_9BACT</name>
<evidence type="ECO:0000313" key="1">
    <source>
        <dbReference type="EMBL" id="QTA91481.1"/>
    </source>
</evidence>
<accession>A0A975GRV7</accession>
<dbReference type="KEGG" id="dmm:dnm_075490"/>
<gene>
    <name evidence="1" type="ORF">dnm_075490</name>
</gene>
<dbReference type="Proteomes" id="UP000663722">
    <property type="component" value="Chromosome"/>
</dbReference>
<sequence length="47" mass="5517">MFAPLFNFAGRYPHSETATPFMRSEKDGIETLILQRFKLLDKIDENQ</sequence>
<organism evidence="1 2">
    <name type="scientific">Desulfonema magnum</name>
    <dbReference type="NCBI Taxonomy" id="45655"/>
    <lineage>
        <taxon>Bacteria</taxon>
        <taxon>Pseudomonadati</taxon>
        <taxon>Thermodesulfobacteriota</taxon>
        <taxon>Desulfobacteria</taxon>
        <taxon>Desulfobacterales</taxon>
        <taxon>Desulfococcaceae</taxon>
        <taxon>Desulfonema</taxon>
    </lineage>
</organism>